<comment type="subunit">
    <text evidence="8">DNA polymerase III contains a core (composed of alpha, epsilon and theta chains) that associates with a tau subunit. This core dimerizes to form the POLIII' complex. PolIII' associates with the gamma complex (composed of gamma, delta, delta', psi and chi chains) and with the beta chain to form the complete DNA polymerase III complex.</text>
</comment>
<comment type="catalytic activity">
    <reaction evidence="7 8">
        <text>DNA(n) + a 2'-deoxyribonucleoside 5'-triphosphate = DNA(n+1) + diphosphate</text>
        <dbReference type="Rhea" id="RHEA:22508"/>
        <dbReference type="Rhea" id="RHEA-COMP:17339"/>
        <dbReference type="Rhea" id="RHEA-COMP:17340"/>
        <dbReference type="ChEBI" id="CHEBI:33019"/>
        <dbReference type="ChEBI" id="CHEBI:61560"/>
        <dbReference type="ChEBI" id="CHEBI:173112"/>
        <dbReference type="EC" id="2.7.7.7"/>
    </reaction>
</comment>
<dbReference type="InterPro" id="IPR045085">
    <property type="entry name" value="HLD_clamp_pol_III_gamma_tau"/>
</dbReference>
<dbReference type="SMART" id="SM00382">
    <property type="entry name" value="AAA"/>
    <property type="match status" value="1"/>
</dbReference>
<evidence type="ECO:0000256" key="3">
    <source>
        <dbReference type="ARBA" id="ARBA00022741"/>
    </source>
</evidence>
<dbReference type="PANTHER" id="PTHR11669">
    <property type="entry name" value="REPLICATION FACTOR C / DNA POLYMERASE III GAMMA-TAU SUBUNIT"/>
    <property type="match status" value="1"/>
</dbReference>
<evidence type="ECO:0000256" key="8">
    <source>
        <dbReference type="RuleBase" id="RU364063"/>
    </source>
</evidence>
<keyword evidence="11" id="KW-1185">Reference proteome</keyword>
<dbReference type="InterPro" id="IPR003593">
    <property type="entry name" value="AAA+_ATPase"/>
</dbReference>
<dbReference type="PANTHER" id="PTHR11669:SF0">
    <property type="entry name" value="PROTEIN STICHEL-LIKE 2"/>
    <property type="match status" value="1"/>
</dbReference>
<evidence type="ECO:0000256" key="4">
    <source>
        <dbReference type="ARBA" id="ARBA00022833"/>
    </source>
</evidence>
<dbReference type="Gene3D" id="1.10.8.60">
    <property type="match status" value="1"/>
</dbReference>
<comment type="similarity">
    <text evidence="1 8">Belongs to the DnaX/STICHEL family.</text>
</comment>
<comment type="caution">
    <text evidence="10">The sequence shown here is derived from an EMBL/GenBank/DDBJ whole genome shotgun (WGS) entry which is preliminary data.</text>
</comment>
<sequence length="264" mass="29881">MNTTLYRKYRPNTFDNVFGQKYIKKSIINSLNENKLAHAYLFCGPRGVGKTTIARIIAKGVNCLKNGISSKPCLECESCISISKGNNLDVIEIDAASNRGIDEIRSLKEAINYQPVRCRKKVYIIDEIHMLTNEAFNALLKTLEEPPEHVIFILATTELNKLPETIISRCVCFNFKPLVEEEALEMLKNCTTKEKIDISDDSLKLIIKKSGGSARDAFSILEQVITTNLNEKINLELVEKTLGIVASDYYIKFNDLLKKQKKKK</sequence>
<dbReference type="CDD" id="cd00009">
    <property type="entry name" value="AAA"/>
    <property type="match status" value="1"/>
</dbReference>
<dbReference type="EMBL" id="JASSPP010000010">
    <property type="protein sequence ID" value="MDK9581025.1"/>
    <property type="molecule type" value="Genomic_DNA"/>
</dbReference>
<dbReference type="Proteomes" id="UP001225134">
    <property type="component" value="Unassembled WGS sequence"/>
</dbReference>
<evidence type="ECO:0000256" key="1">
    <source>
        <dbReference type="ARBA" id="ARBA00006360"/>
    </source>
</evidence>
<protein>
    <recommendedName>
        <fullName evidence="8">DNA polymerase III subunit gamma/tau</fullName>
        <ecNumber evidence="8">2.7.7.7</ecNumber>
    </recommendedName>
</protein>
<keyword evidence="8 10" id="KW-0548">Nucleotidyltransferase</keyword>
<keyword evidence="3 8" id="KW-0547">Nucleotide-binding</keyword>
<dbReference type="InterPro" id="IPR001270">
    <property type="entry name" value="ClpA/B"/>
</dbReference>
<dbReference type="Pfam" id="PF22608">
    <property type="entry name" value="DNAX_ATPase_lid"/>
    <property type="match status" value="1"/>
</dbReference>
<dbReference type="NCBIfam" id="TIGR02397">
    <property type="entry name" value="dnaX_nterm"/>
    <property type="match status" value="1"/>
</dbReference>
<evidence type="ECO:0000313" key="10">
    <source>
        <dbReference type="EMBL" id="MDK9581025.1"/>
    </source>
</evidence>
<evidence type="ECO:0000256" key="6">
    <source>
        <dbReference type="ARBA" id="ARBA00022932"/>
    </source>
</evidence>
<keyword evidence="4" id="KW-0862">Zinc</keyword>
<name>A0ABT7HMF5_9FUSO</name>
<dbReference type="PRINTS" id="PR00300">
    <property type="entry name" value="CLPPROTEASEA"/>
</dbReference>
<dbReference type="InterPro" id="IPR027417">
    <property type="entry name" value="P-loop_NTPase"/>
</dbReference>
<keyword evidence="6 8" id="KW-0239">DNA-directed DNA polymerase</keyword>
<organism evidence="10 11">
    <name type="scientific">Sneathia sanguinegens</name>
    <dbReference type="NCBI Taxonomy" id="40543"/>
    <lineage>
        <taxon>Bacteria</taxon>
        <taxon>Fusobacteriati</taxon>
        <taxon>Fusobacteriota</taxon>
        <taxon>Fusobacteriia</taxon>
        <taxon>Fusobacteriales</taxon>
        <taxon>Leptotrichiaceae</taxon>
        <taxon>Sneathia</taxon>
    </lineage>
</organism>
<dbReference type="EC" id="2.7.7.7" evidence="8"/>
<evidence type="ECO:0000256" key="2">
    <source>
        <dbReference type="ARBA" id="ARBA00022723"/>
    </source>
</evidence>
<dbReference type="CDD" id="cd18137">
    <property type="entry name" value="HLD_clamp_pol_III_gamma_tau"/>
    <property type="match status" value="1"/>
</dbReference>
<dbReference type="InterPro" id="IPR050238">
    <property type="entry name" value="DNA_Rep/Repair_Clamp_Loader"/>
</dbReference>
<dbReference type="InterPro" id="IPR012763">
    <property type="entry name" value="DNA_pol_III_sug/sutau_N"/>
</dbReference>
<dbReference type="Pfam" id="PF13177">
    <property type="entry name" value="DNA_pol3_delta2"/>
    <property type="match status" value="1"/>
</dbReference>
<dbReference type="GO" id="GO:0003887">
    <property type="term" value="F:DNA-directed DNA polymerase activity"/>
    <property type="evidence" value="ECO:0007669"/>
    <property type="project" value="UniProtKB-EC"/>
</dbReference>
<evidence type="ECO:0000313" key="11">
    <source>
        <dbReference type="Proteomes" id="UP001225134"/>
    </source>
</evidence>
<accession>A0ABT7HMF5</accession>
<evidence type="ECO:0000259" key="9">
    <source>
        <dbReference type="SMART" id="SM00382"/>
    </source>
</evidence>
<dbReference type="Gene3D" id="3.40.50.300">
    <property type="entry name" value="P-loop containing nucleotide triphosphate hydrolases"/>
    <property type="match status" value="1"/>
</dbReference>
<dbReference type="RefSeq" id="WP_285153246.1">
    <property type="nucleotide sequence ID" value="NZ_JASSPP010000010.1"/>
</dbReference>
<feature type="domain" description="AAA+ ATPase" evidence="9">
    <location>
        <begin position="36"/>
        <end position="178"/>
    </location>
</feature>
<comment type="function">
    <text evidence="8">DNA polymerase III is a complex, multichain enzyme responsible for most of the replicative synthesis in bacteria. This DNA polymerase also exhibits 3' to 5' exonuclease activity.</text>
</comment>
<keyword evidence="8" id="KW-0235">DNA replication</keyword>
<keyword evidence="5 8" id="KW-0067">ATP-binding</keyword>
<reference evidence="10 11" key="1">
    <citation type="submission" date="2023-06" db="EMBL/GenBank/DDBJ databases">
        <title>Antibody response to the Sneathia vaginalis cytopathogenic toxin A during pregnancy.</title>
        <authorList>
            <person name="Mccoy Z.T."/>
            <person name="Serrano M.G."/>
            <person name="Spaine K."/>
            <person name="Edwards D.J."/>
            <person name="Buck G.A."/>
            <person name="Jefferson K."/>
        </authorList>
    </citation>
    <scope>NUCLEOTIDE SEQUENCE [LARGE SCALE GENOMIC DNA]</scope>
    <source>
        <strain evidence="10 11">CCUG 42621</strain>
    </source>
</reference>
<evidence type="ECO:0000256" key="7">
    <source>
        <dbReference type="ARBA" id="ARBA00049244"/>
    </source>
</evidence>
<dbReference type="SUPFAM" id="SSF52540">
    <property type="entry name" value="P-loop containing nucleoside triphosphate hydrolases"/>
    <property type="match status" value="1"/>
</dbReference>
<gene>
    <name evidence="8 10" type="primary">dnaX</name>
    <name evidence="10" type="ORF">QQA45_05890</name>
</gene>
<evidence type="ECO:0000256" key="5">
    <source>
        <dbReference type="ARBA" id="ARBA00022840"/>
    </source>
</evidence>
<keyword evidence="8 10" id="KW-0808">Transferase</keyword>
<keyword evidence="2" id="KW-0479">Metal-binding</keyword>
<proteinExistence type="inferred from homology"/>